<dbReference type="PANTHER" id="PTHR33110">
    <property type="entry name" value="F-BOX/KELCH-REPEAT PROTEIN-RELATED"/>
    <property type="match status" value="1"/>
</dbReference>
<comment type="caution">
    <text evidence="2">The sequence shown here is derived from an EMBL/GenBank/DDBJ whole genome shotgun (WGS) entry which is preliminary data.</text>
</comment>
<dbReference type="OrthoDB" id="587756at2759"/>
<dbReference type="AlphaFoldDB" id="A0A1E5WMG4"/>
<sequence>MRGIGVASSQLIRAAALSAPLVPLEGCVAAAIVTTLDPKCFPGPSHIAFWRMGSQVASCAARMDAEDVIYHDGAFHFVFRQGDLLMCTPNEATVEQLQVGMDFRMFLGSRLAVLRAGARYLVECRGELLMVLRIQPHHKVTSEIRVSRMTQEQAPDADGTYAYYSTDAGHARYSWTELPTLDCRMLFVWRGCSRSFEVAHFPGSQEGVYFLDDGSFHAAPLICYGDGPRQYGCCNNGVWYGPPDDVHHWFPLQPIDLLVPCLVSPLRALTT</sequence>
<feature type="non-terminal residue" evidence="2">
    <location>
        <position position="271"/>
    </location>
</feature>
<reference evidence="2 3" key="1">
    <citation type="submission" date="2016-09" db="EMBL/GenBank/DDBJ databases">
        <title>The draft genome of Dichanthelium oligosanthes: A C3 panicoid grass species.</title>
        <authorList>
            <person name="Studer A.J."/>
            <person name="Schnable J.C."/>
            <person name="Brutnell T.P."/>
        </authorList>
    </citation>
    <scope>NUCLEOTIDE SEQUENCE [LARGE SCALE GENOMIC DNA]</scope>
    <source>
        <strain evidence="3">cv. Kellogg 1175</strain>
        <tissue evidence="2">Leaf</tissue>
    </source>
</reference>
<dbReference type="Proteomes" id="UP000095767">
    <property type="component" value="Unassembled WGS sequence"/>
</dbReference>
<feature type="domain" description="KIB1-4 beta-propeller" evidence="1">
    <location>
        <begin position="10"/>
        <end position="217"/>
    </location>
</feature>
<keyword evidence="3" id="KW-1185">Reference proteome</keyword>
<dbReference type="InterPro" id="IPR005174">
    <property type="entry name" value="KIB1-4_b-propeller"/>
</dbReference>
<name>A0A1E5WMG4_9POAL</name>
<organism evidence="2 3">
    <name type="scientific">Dichanthelium oligosanthes</name>
    <dbReference type="NCBI Taxonomy" id="888268"/>
    <lineage>
        <taxon>Eukaryota</taxon>
        <taxon>Viridiplantae</taxon>
        <taxon>Streptophyta</taxon>
        <taxon>Embryophyta</taxon>
        <taxon>Tracheophyta</taxon>
        <taxon>Spermatophyta</taxon>
        <taxon>Magnoliopsida</taxon>
        <taxon>Liliopsida</taxon>
        <taxon>Poales</taxon>
        <taxon>Poaceae</taxon>
        <taxon>PACMAD clade</taxon>
        <taxon>Panicoideae</taxon>
        <taxon>Panicodae</taxon>
        <taxon>Paniceae</taxon>
        <taxon>Dichantheliinae</taxon>
        <taxon>Dichanthelium</taxon>
    </lineage>
</organism>
<evidence type="ECO:0000259" key="1">
    <source>
        <dbReference type="Pfam" id="PF03478"/>
    </source>
</evidence>
<gene>
    <name evidence="2" type="ORF">BAE44_0000417</name>
</gene>
<evidence type="ECO:0000313" key="2">
    <source>
        <dbReference type="EMBL" id="OEL38567.1"/>
    </source>
</evidence>
<dbReference type="EMBL" id="LWDX02001287">
    <property type="protein sequence ID" value="OEL38567.1"/>
    <property type="molecule type" value="Genomic_DNA"/>
</dbReference>
<dbReference type="Pfam" id="PF03478">
    <property type="entry name" value="Beta-prop_KIB1-4"/>
    <property type="match status" value="1"/>
</dbReference>
<accession>A0A1E5WMG4</accession>
<protein>
    <recommendedName>
        <fullName evidence="1">KIB1-4 beta-propeller domain-containing protein</fullName>
    </recommendedName>
</protein>
<dbReference type="PANTHER" id="PTHR33110:SF121">
    <property type="entry name" value="DUF295 DOMAIN-CONTAINING PROTEIN"/>
    <property type="match status" value="1"/>
</dbReference>
<evidence type="ECO:0000313" key="3">
    <source>
        <dbReference type="Proteomes" id="UP000095767"/>
    </source>
</evidence>
<proteinExistence type="predicted"/>